<dbReference type="InterPro" id="IPR008984">
    <property type="entry name" value="SMAD_FHA_dom_sf"/>
</dbReference>
<accession>A0A3N1GKV0</accession>
<comment type="caution">
    <text evidence="2">The sequence shown here is derived from an EMBL/GenBank/DDBJ whole genome shotgun (WGS) entry which is preliminary data.</text>
</comment>
<dbReference type="SUPFAM" id="SSF49879">
    <property type="entry name" value="SMAD/FHA domain"/>
    <property type="match status" value="1"/>
</dbReference>
<evidence type="ECO:0008006" key="4">
    <source>
        <dbReference type="Google" id="ProtNLM"/>
    </source>
</evidence>
<sequence>MSDPQSAGSIRGGSCDNGPVSRDGAGAGPSFPAVPPAGDRVDWRGIVIQGAGDPPAIVNLAPGDSATFGRGTAELPVDLALPDAGVSRLAGAITAVEDHWLISNLSRRNTYVVRNPEGGGEFVKLAPRRLDMPVPFEFSQVFLPGLQDSCSFYVFASQHLYADHHERPDGTADATRMAFPLDETAKYFLVLVALCEPRLRDPSSPVIRTVPEILDRLGGTCDLTRSAVNFHIDYLARSKLRVKTPRLTADGGEGSKADWQRAALISLALQFDLVREEHLSLLPR</sequence>
<evidence type="ECO:0000256" key="1">
    <source>
        <dbReference type="SAM" id="MobiDB-lite"/>
    </source>
</evidence>
<reference evidence="2 3" key="1">
    <citation type="submission" date="2018-11" db="EMBL/GenBank/DDBJ databases">
        <title>Sequencing the genomes of 1000 actinobacteria strains.</title>
        <authorList>
            <person name="Klenk H.-P."/>
        </authorList>
    </citation>
    <scope>NUCLEOTIDE SEQUENCE [LARGE SCALE GENOMIC DNA]</scope>
    <source>
        <strain evidence="2 3">DSM 43634</strain>
    </source>
</reference>
<dbReference type="Gene3D" id="2.60.200.20">
    <property type="match status" value="1"/>
</dbReference>
<dbReference type="CDD" id="cd00060">
    <property type="entry name" value="FHA"/>
    <property type="match status" value="1"/>
</dbReference>
<protein>
    <recommendedName>
        <fullName evidence="4">Serine/threonine protein kinase</fullName>
    </recommendedName>
</protein>
<gene>
    <name evidence="2" type="ORF">EDD30_3779</name>
</gene>
<organism evidence="2 3">
    <name type="scientific">Couchioplanes caeruleus</name>
    <dbReference type="NCBI Taxonomy" id="56438"/>
    <lineage>
        <taxon>Bacteria</taxon>
        <taxon>Bacillati</taxon>
        <taxon>Actinomycetota</taxon>
        <taxon>Actinomycetes</taxon>
        <taxon>Micromonosporales</taxon>
        <taxon>Micromonosporaceae</taxon>
        <taxon>Couchioplanes</taxon>
    </lineage>
</organism>
<proteinExistence type="predicted"/>
<dbReference type="Proteomes" id="UP000271683">
    <property type="component" value="Unassembled WGS sequence"/>
</dbReference>
<evidence type="ECO:0000313" key="3">
    <source>
        <dbReference type="Proteomes" id="UP000271683"/>
    </source>
</evidence>
<evidence type="ECO:0000313" key="2">
    <source>
        <dbReference type="EMBL" id="ROP30903.1"/>
    </source>
</evidence>
<name>A0A3N1GKV0_9ACTN</name>
<dbReference type="AlphaFoldDB" id="A0A3N1GKV0"/>
<dbReference type="EMBL" id="RJKL01000001">
    <property type="protein sequence ID" value="ROP30903.1"/>
    <property type="molecule type" value="Genomic_DNA"/>
</dbReference>
<feature type="region of interest" description="Disordered" evidence="1">
    <location>
        <begin position="1"/>
        <end position="37"/>
    </location>
</feature>